<protein>
    <submittedName>
        <fullName evidence="6">Uncharacterized protein</fullName>
    </submittedName>
</protein>
<feature type="domain" description="Retroviral polymerase SH3-like" evidence="5">
    <location>
        <begin position="143"/>
        <end position="195"/>
    </location>
</feature>
<feature type="domain" description="Reverse transcriptase Ty1/copia-type" evidence="4">
    <location>
        <begin position="326"/>
        <end position="369"/>
    </location>
</feature>
<keyword evidence="7" id="KW-1185">Reference proteome</keyword>
<dbReference type="Proteomes" id="UP000257109">
    <property type="component" value="Unassembled WGS sequence"/>
</dbReference>
<sequence>MEMSNLAAKLKSLKLESGEDLIVHLVLILLLTHFGYGYLYLIHEKSQSLDIFKSFKAEVELQLGKKIKAIKSDRDGEYYGKYDGSGEQRPRPFGKALKIAVNILNRVLTKAVNKTPYELWTDKKSSINHFHIWGCPAKARPYRSHERKLDSRIVTCYFVGYAERSRGYKFYDPTSRSFFETGNVRILEEVEFGKEGNIRNVTFEEESINDIGQVLVPITIQETTPVIGDNVQTTIPDIAPEQDYDVALPQTPIEQPQQPQEVSLRRSIKERRHAIPDDYIVFLQEHEDDIGLTEDDPINFCQAMQSSTSQKWINAMKDELKSMQDNDIWDLIELLEGVKPIGCKWIFKTKKDSKGNIERYKARLVAKGFT</sequence>
<keyword evidence="1" id="KW-0479">Metal-binding</keyword>
<organism evidence="6 7">
    <name type="scientific">Mucuna pruriens</name>
    <name type="common">Velvet bean</name>
    <name type="synonym">Dolichos pruriens</name>
    <dbReference type="NCBI Taxonomy" id="157652"/>
    <lineage>
        <taxon>Eukaryota</taxon>
        <taxon>Viridiplantae</taxon>
        <taxon>Streptophyta</taxon>
        <taxon>Embryophyta</taxon>
        <taxon>Tracheophyta</taxon>
        <taxon>Spermatophyta</taxon>
        <taxon>Magnoliopsida</taxon>
        <taxon>eudicotyledons</taxon>
        <taxon>Gunneridae</taxon>
        <taxon>Pentapetalae</taxon>
        <taxon>rosids</taxon>
        <taxon>fabids</taxon>
        <taxon>Fabales</taxon>
        <taxon>Fabaceae</taxon>
        <taxon>Papilionoideae</taxon>
        <taxon>50 kb inversion clade</taxon>
        <taxon>NPAAA clade</taxon>
        <taxon>indigoferoid/millettioid clade</taxon>
        <taxon>Phaseoleae</taxon>
        <taxon>Mucuna</taxon>
    </lineage>
</organism>
<dbReference type="InterPro" id="IPR057670">
    <property type="entry name" value="SH3_retrovirus"/>
</dbReference>
<evidence type="ECO:0000313" key="7">
    <source>
        <dbReference type="Proteomes" id="UP000257109"/>
    </source>
</evidence>
<comment type="caution">
    <text evidence="6">The sequence shown here is derived from an EMBL/GenBank/DDBJ whole genome shotgun (WGS) entry which is preliminary data.</text>
</comment>
<keyword evidence="3" id="KW-0472">Membrane</keyword>
<dbReference type="InterPro" id="IPR013103">
    <property type="entry name" value="RVT_2"/>
</dbReference>
<dbReference type="Pfam" id="PF25597">
    <property type="entry name" value="SH3_retrovirus"/>
    <property type="match status" value="1"/>
</dbReference>
<evidence type="ECO:0000259" key="5">
    <source>
        <dbReference type="Pfam" id="PF25597"/>
    </source>
</evidence>
<feature type="transmembrane region" description="Helical" evidence="3">
    <location>
        <begin position="21"/>
        <end position="41"/>
    </location>
</feature>
<dbReference type="GO" id="GO:0046872">
    <property type="term" value="F:metal ion binding"/>
    <property type="evidence" value="ECO:0007669"/>
    <property type="project" value="UniProtKB-KW"/>
</dbReference>
<evidence type="ECO:0000256" key="3">
    <source>
        <dbReference type="SAM" id="Phobius"/>
    </source>
</evidence>
<dbReference type="InterPro" id="IPR039537">
    <property type="entry name" value="Retrotran_Ty1/copia-like"/>
</dbReference>
<dbReference type="PANTHER" id="PTHR42648">
    <property type="entry name" value="TRANSPOSASE, PUTATIVE-RELATED"/>
    <property type="match status" value="1"/>
</dbReference>
<keyword evidence="2" id="KW-0378">Hydrolase</keyword>
<reference evidence="6" key="1">
    <citation type="submission" date="2018-05" db="EMBL/GenBank/DDBJ databases">
        <title>Draft genome of Mucuna pruriens seed.</title>
        <authorList>
            <person name="Nnadi N.E."/>
            <person name="Vos R."/>
            <person name="Hasami M.H."/>
            <person name="Devisetty U.K."/>
            <person name="Aguiy J.C."/>
        </authorList>
    </citation>
    <scope>NUCLEOTIDE SEQUENCE [LARGE SCALE GENOMIC DNA]</scope>
    <source>
        <strain evidence="6">JCA_2017</strain>
    </source>
</reference>
<evidence type="ECO:0000256" key="2">
    <source>
        <dbReference type="ARBA" id="ARBA00022801"/>
    </source>
</evidence>
<evidence type="ECO:0000256" key="1">
    <source>
        <dbReference type="ARBA" id="ARBA00022723"/>
    </source>
</evidence>
<proteinExistence type="predicted"/>
<accession>A0A371EHI2</accession>
<dbReference type="Pfam" id="PF07727">
    <property type="entry name" value="RVT_2"/>
    <property type="match status" value="1"/>
</dbReference>
<dbReference type="OrthoDB" id="6766880at2759"/>
<dbReference type="EMBL" id="QJKJ01013881">
    <property type="protein sequence ID" value="RDX65476.1"/>
    <property type="molecule type" value="Genomic_DNA"/>
</dbReference>
<feature type="non-terminal residue" evidence="6">
    <location>
        <position position="1"/>
    </location>
</feature>
<evidence type="ECO:0000313" key="6">
    <source>
        <dbReference type="EMBL" id="RDX65476.1"/>
    </source>
</evidence>
<keyword evidence="3" id="KW-1133">Transmembrane helix</keyword>
<name>A0A371EHI2_MUCPR</name>
<dbReference type="InterPro" id="IPR012337">
    <property type="entry name" value="RNaseH-like_sf"/>
</dbReference>
<dbReference type="PANTHER" id="PTHR42648:SF28">
    <property type="entry name" value="TRANSPOSON-ENCODED PROTEIN WITH RIBONUCLEASE H-LIKE AND RETROVIRUS ZINC FINGER-LIKE DOMAINS"/>
    <property type="match status" value="1"/>
</dbReference>
<dbReference type="AlphaFoldDB" id="A0A371EHI2"/>
<gene>
    <name evidence="6" type="ORF">CR513_55863</name>
</gene>
<keyword evidence="3" id="KW-0812">Transmembrane</keyword>
<dbReference type="SUPFAM" id="SSF53098">
    <property type="entry name" value="Ribonuclease H-like"/>
    <property type="match status" value="1"/>
</dbReference>
<dbReference type="GO" id="GO:0016787">
    <property type="term" value="F:hydrolase activity"/>
    <property type="evidence" value="ECO:0007669"/>
    <property type="project" value="UniProtKB-KW"/>
</dbReference>
<evidence type="ECO:0000259" key="4">
    <source>
        <dbReference type="Pfam" id="PF07727"/>
    </source>
</evidence>